<evidence type="ECO:0000313" key="2">
    <source>
        <dbReference type="EMBL" id="KAK0520779.1"/>
    </source>
</evidence>
<evidence type="ECO:0000313" key="3">
    <source>
        <dbReference type="Proteomes" id="UP001176521"/>
    </source>
</evidence>
<feature type="region of interest" description="Disordered" evidence="1">
    <location>
        <begin position="215"/>
        <end position="287"/>
    </location>
</feature>
<comment type="caution">
    <text evidence="2">The sequence shown here is derived from an EMBL/GenBank/DDBJ whole genome shotgun (WGS) entry which is preliminary data.</text>
</comment>
<name>A0AAN6G680_9BASI</name>
<feature type="compositionally biased region" description="Polar residues" evidence="1">
    <location>
        <begin position="255"/>
        <end position="266"/>
    </location>
</feature>
<feature type="region of interest" description="Disordered" evidence="1">
    <location>
        <begin position="494"/>
        <end position="546"/>
    </location>
</feature>
<reference evidence="2" key="1">
    <citation type="journal article" date="2023" name="PhytoFront">
        <title>Draft Genome Resources of Seven Strains of Tilletia horrida, Causal Agent of Kernel Smut of Rice.</title>
        <authorList>
            <person name="Khanal S."/>
            <person name="Antony Babu S."/>
            <person name="Zhou X.G."/>
        </authorList>
    </citation>
    <scope>NUCLEOTIDE SEQUENCE</scope>
    <source>
        <strain evidence="2">TX3</strain>
    </source>
</reference>
<gene>
    <name evidence="2" type="ORF">OC842_006998</name>
</gene>
<accession>A0AAN6G680</accession>
<evidence type="ECO:0000256" key="1">
    <source>
        <dbReference type="SAM" id="MobiDB-lite"/>
    </source>
</evidence>
<dbReference type="EMBL" id="JAPDMQ010000750">
    <property type="protein sequence ID" value="KAK0520779.1"/>
    <property type="molecule type" value="Genomic_DNA"/>
</dbReference>
<keyword evidence="3" id="KW-1185">Reference proteome</keyword>
<sequence length="596" mass="65532">MPDAVTDPKRLKLKTLSSTLHILVSVEPWTKEDAELEDVRQKQRSKEAALLLLELHPGAGDGLFATDGRRPTRRNQVCASTAHLLTLQRVLELVLIFFGVQLKATEGIQCKHEHGVSKDYCPLILPPEQVSGVVFCRVPRSTLAESAASTNPGDPFQEVTALQMCQPLWDFVEPVVNEGCVVYVRLKARPRAQPGLPHQLLCKLAQAFGIVAKEQKSKEQGNADAADEALTENSKKRKRDDGPEGDEEAEGTHLVPSQTKSAPSRKNATRTVSVTPTKPPKPSNSQTAFRTRLLTGGPGEVCAVLGEQTIVEAAHLLPSRIDDPKIVQNAFVAVFGRQTEVPTSGQLHCLPLFVRRSLPTPKKLWSMYDDVFLGMLLSIHLHKLLDDDSALMVLRGASVLLGVPTTRTQLGCFQPACPTIRYNREDEFDWSDMHQRQLQHEEEVKPRLGRHIPETKWAALHLSAAICFFKHCMKDCDATQDLLVSVTNDPDFTDEVIAPHGPAPASDERQNKASSGAADADRTSSHGFCNGQTAQTEAEVRAESITSDPLRQYRELEAAFEEDEDDVGEALLKFQDDITAIMALCMLATCAGSTRA</sequence>
<organism evidence="2 3">
    <name type="scientific">Tilletia horrida</name>
    <dbReference type="NCBI Taxonomy" id="155126"/>
    <lineage>
        <taxon>Eukaryota</taxon>
        <taxon>Fungi</taxon>
        <taxon>Dikarya</taxon>
        <taxon>Basidiomycota</taxon>
        <taxon>Ustilaginomycotina</taxon>
        <taxon>Exobasidiomycetes</taxon>
        <taxon>Tilletiales</taxon>
        <taxon>Tilletiaceae</taxon>
        <taxon>Tilletia</taxon>
    </lineage>
</organism>
<dbReference type="AlphaFoldDB" id="A0AAN6G680"/>
<proteinExistence type="predicted"/>
<dbReference type="Proteomes" id="UP001176521">
    <property type="component" value="Unassembled WGS sequence"/>
</dbReference>
<feature type="compositionally biased region" description="Polar residues" evidence="1">
    <location>
        <begin position="525"/>
        <end position="536"/>
    </location>
</feature>
<protein>
    <submittedName>
        <fullName evidence="2">Uncharacterized protein</fullName>
    </submittedName>
</protein>